<dbReference type="InterPro" id="IPR011008">
    <property type="entry name" value="Dimeric_a/b-barrel"/>
</dbReference>
<dbReference type="InterPro" id="IPR005545">
    <property type="entry name" value="YCII"/>
</dbReference>
<gene>
    <name evidence="2" type="ORF">P174DRAFT_455593</name>
</gene>
<dbReference type="EMBL" id="MSZS01000016">
    <property type="protein sequence ID" value="PKX88358.1"/>
    <property type="molecule type" value="Genomic_DNA"/>
</dbReference>
<evidence type="ECO:0000313" key="3">
    <source>
        <dbReference type="Proteomes" id="UP000234474"/>
    </source>
</evidence>
<dbReference type="AlphaFoldDB" id="A0A2I1BSJ0"/>
<accession>A0A2I1BSJ0</accession>
<name>A0A2I1BSJ0_ASPN1</name>
<dbReference type="Gene3D" id="3.30.70.1060">
    <property type="entry name" value="Dimeric alpha+beta barrel"/>
    <property type="match status" value="1"/>
</dbReference>
<comment type="caution">
    <text evidence="2">The sequence shown here is derived from an EMBL/GenBank/DDBJ whole genome shotgun (WGS) entry which is preliminary data.</text>
</comment>
<evidence type="ECO:0000259" key="1">
    <source>
        <dbReference type="Pfam" id="PF03795"/>
    </source>
</evidence>
<dbReference type="Proteomes" id="UP000234474">
    <property type="component" value="Unassembled WGS sequence"/>
</dbReference>
<sequence length="118" mass="13631">MSEKHEFLFILPDGPDGLKNRESWTDPHERFVERESEYWLAGGPMYDDHEENIERGSWVLVQAHDKKEALNLLQNDPFTVGKVWDWEKAQVLSVKSGLRVPFVKSSINFPQTKMDGGS</sequence>
<dbReference type="Pfam" id="PF03795">
    <property type="entry name" value="YCII"/>
    <property type="match status" value="1"/>
</dbReference>
<protein>
    <recommendedName>
        <fullName evidence="1">YCII-related domain-containing protein</fullName>
    </recommendedName>
</protein>
<dbReference type="GeneID" id="36536662"/>
<evidence type="ECO:0000313" key="2">
    <source>
        <dbReference type="EMBL" id="PKX88358.1"/>
    </source>
</evidence>
<reference evidence="3" key="1">
    <citation type="journal article" date="2018" name="Proc. Natl. Acad. Sci. U.S.A.">
        <title>Linking secondary metabolites to gene clusters through genome sequencing of six diverse Aspergillus species.</title>
        <authorList>
            <person name="Kaerboelling I."/>
            <person name="Vesth T.C."/>
            <person name="Frisvad J.C."/>
            <person name="Nybo J.L."/>
            <person name="Theobald S."/>
            <person name="Kuo A."/>
            <person name="Bowyer P."/>
            <person name="Matsuda Y."/>
            <person name="Mondo S."/>
            <person name="Lyhne E.K."/>
            <person name="Kogle M.E."/>
            <person name="Clum A."/>
            <person name="Lipzen A."/>
            <person name="Salamov A."/>
            <person name="Ngan C.Y."/>
            <person name="Daum C."/>
            <person name="Chiniquy J."/>
            <person name="Barry K."/>
            <person name="LaButti K."/>
            <person name="Haridas S."/>
            <person name="Simmons B.A."/>
            <person name="Magnuson J.K."/>
            <person name="Mortensen U.H."/>
            <person name="Larsen T.O."/>
            <person name="Grigoriev I.V."/>
            <person name="Baker S.E."/>
            <person name="Andersen M.R."/>
        </authorList>
    </citation>
    <scope>NUCLEOTIDE SEQUENCE [LARGE SCALE GENOMIC DNA]</scope>
    <source>
        <strain evidence="3">IBT 16806</strain>
    </source>
</reference>
<keyword evidence="3" id="KW-1185">Reference proteome</keyword>
<proteinExistence type="predicted"/>
<dbReference type="RefSeq" id="XP_024676953.1">
    <property type="nucleotide sequence ID" value="XM_024829336.1"/>
</dbReference>
<dbReference type="OrthoDB" id="5519740at2759"/>
<dbReference type="VEuPathDB" id="FungiDB:P174DRAFT_455593"/>
<feature type="domain" description="YCII-related" evidence="1">
    <location>
        <begin position="7"/>
        <end position="79"/>
    </location>
</feature>
<dbReference type="SUPFAM" id="SSF54909">
    <property type="entry name" value="Dimeric alpha+beta barrel"/>
    <property type="match status" value="1"/>
</dbReference>
<organism evidence="2 3">
    <name type="scientific">Aspergillus novofumigatus (strain IBT 16806)</name>
    <dbReference type="NCBI Taxonomy" id="1392255"/>
    <lineage>
        <taxon>Eukaryota</taxon>
        <taxon>Fungi</taxon>
        <taxon>Dikarya</taxon>
        <taxon>Ascomycota</taxon>
        <taxon>Pezizomycotina</taxon>
        <taxon>Eurotiomycetes</taxon>
        <taxon>Eurotiomycetidae</taxon>
        <taxon>Eurotiales</taxon>
        <taxon>Aspergillaceae</taxon>
        <taxon>Aspergillus</taxon>
        <taxon>Aspergillus subgen. Fumigati</taxon>
    </lineage>
</organism>